<dbReference type="InterPro" id="IPR031107">
    <property type="entry name" value="Small_HSP"/>
</dbReference>
<sequence length="151" mass="16967">MTRRPRDRDERPFDDVFTAFERLVEEMVENTDRMMGPYGHVNIDVDHQFDHAEHGRQRRPSEAHVDVQEANEAVQVVADLPGVSKDGIEVTCDGRTLTISATGERREYAEQVRLPARVDEQSATATYNNGVLEITLSRADSDDGGTPIDVE</sequence>
<keyword evidence="5" id="KW-1185">Reference proteome</keyword>
<dbReference type="PANTHER" id="PTHR11527">
    <property type="entry name" value="HEAT-SHOCK PROTEIN 20 FAMILY MEMBER"/>
    <property type="match status" value="1"/>
</dbReference>
<feature type="domain" description="SHSP" evidence="3">
    <location>
        <begin position="56"/>
        <end position="151"/>
    </location>
</feature>
<dbReference type="RefSeq" id="WP_247378968.1">
    <property type="nucleotide sequence ID" value="NZ_JALLGV010000005.1"/>
</dbReference>
<evidence type="ECO:0000259" key="3">
    <source>
        <dbReference type="PROSITE" id="PS01031"/>
    </source>
</evidence>
<comment type="similarity">
    <text evidence="1 2">Belongs to the small heat shock protein (HSP20) family.</text>
</comment>
<dbReference type="Pfam" id="PF00011">
    <property type="entry name" value="HSP20"/>
    <property type="match status" value="1"/>
</dbReference>
<dbReference type="Proteomes" id="UP001597119">
    <property type="component" value="Unassembled WGS sequence"/>
</dbReference>
<accession>A0ABD6CG14</accession>
<dbReference type="Gene3D" id="2.60.40.790">
    <property type="match status" value="1"/>
</dbReference>
<dbReference type="InterPro" id="IPR008978">
    <property type="entry name" value="HSP20-like_chaperone"/>
</dbReference>
<protein>
    <submittedName>
        <fullName evidence="4">Hsp20/alpha crystallin family protein</fullName>
    </submittedName>
</protein>
<evidence type="ECO:0000256" key="2">
    <source>
        <dbReference type="RuleBase" id="RU003616"/>
    </source>
</evidence>
<dbReference type="InterPro" id="IPR002068">
    <property type="entry name" value="A-crystallin/Hsp20_dom"/>
</dbReference>
<comment type="caution">
    <text evidence="4">The sequence shown here is derived from an EMBL/GenBank/DDBJ whole genome shotgun (WGS) entry which is preliminary data.</text>
</comment>
<dbReference type="PROSITE" id="PS01031">
    <property type="entry name" value="SHSP"/>
    <property type="match status" value="1"/>
</dbReference>
<reference evidence="4 5" key="1">
    <citation type="journal article" date="2019" name="Int. J. Syst. Evol. Microbiol.">
        <title>The Global Catalogue of Microorganisms (GCM) 10K type strain sequencing project: providing services to taxonomists for standard genome sequencing and annotation.</title>
        <authorList>
            <consortium name="The Broad Institute Genomics Platform"/>
            <consortium name="The Broad Institute Genome Sequencing Center for Infectious Disease"/>
            <person name="Wu L."/>
            <person name="Ma J."/>
        </authorList>
    </citation>
    <scope>NUCLEOTIDE SEQUENCE [LARGE SCALE GENOMIC DNA]</scope>
    <source>
        <strain evidence="4 5">CGMCC 1.12125</strain>
    </source>
</reference>
<proteinExistence type="inferred from homology"/>
<organism evidence="4 5">
    <name type="scientific">Halorientalis brevis</name>
    <dbReference type="NCBI Taxonomy" id="1126241"/>
    <lineage>
        <taxon>Archaea</taxon>
        <taxon>Methanobacteriati</taxon>
        <taxon>Methanobacteriota</taxon>
        <taxon>Stenosarchaea group</taxon>
        <taxon>Halobacteria</taxon>
        <taxon>Halobacteriales</taxon>
        <taxon>Haloarculaceae</taxon>
        <taxon>Halorientalis</taxon>
    </lineage>
</organism>
<dbReference type="SUPFAM" id="SSF49764">
    <property type="entry name" value="HSP20-like chaperones"/>
    <property type="match status" value="1"/>
</dbReference>
<name>A0ABD6CG14_9EURY</name>
<dbReference type="CDD" id="cd06464">
    <property type="entry name" value="ACD_sHsps-like"/>
    <property type="match status" value="1"/>
</dbReference>
<dbReference type="AlphaFoldDB" id="A0ABD6CG14"/>
<evidence type="ECO:0000256" key="1">
    <source>
        <dbReference type="PROSITE-ProRule" id="PRU00285"/>
    </source>
</evidence>
<dbReference type="EMBL" id="JBHUDJ010000014">
    <property type="protein sequence ID" value="MFD1589247.1"/>
    <property type="molecule type" value="Genomic_DNA"/>
</dbReference>
<evidence type="ECO:0000313" key="4">
    <source>
        <dbReference type="EMBL" id="MFD1589247.1"/>
    </source>
</evidence>
<gene>
    <name evidence="4" type="ORF">ACFR9U_19895</name>
</gene>
<evidence type="ECO:0000313" key="5">
    <source>
        <dbReference type="Proteomes" id="UP001597119"/>
    </source>
</evidence>